<protein>
    <submittedName>
        <fullName evidence="2">Leucine-rich repeat protein kinase family protein</fullName>
    </submittedName>
</protein>
<organism evidence="2">
    <name type="scientific">Prunus dulcis</name>
    <name type="common">Almond</name>
    <name type="synonym">Amygdalus dulcis</name>
    <dbReference type="NCBI Taxonomy" id="3755"/>
    <lineage>
        <taxon>Eukaryota</taxon>
        <taxon>Viridiplantae</taxon>
        <taxon>Streptophyta</taxon>
        <taxon>Embryophyta</taxon>
        <taxon>Tracheophyta</taxon>
        <taxon>Spermatophyta</taxon>
        <taxon>Magnoliopsida</taxon>
        <taxon>eudicotyledons</taxon>
        <taxon>Gunneridae</taxon>
        <taxon>Pentapetalae</taxon>
        <taxon>rosids</taxon>
        <taxon>fabids</taxon>
        <taxon>Rosales</taxon>
        <taxon>Rosaceae</taxon>
        <taxon>Amygdaloideae</taxon>
        <taxon>Amygdaleae</taxon>
        <taxon>Prunus</taxon>
    </lineage>
</organism>
<evidence type="ECO:0000256" key="1">
    <source>
        <dbReference type="SAM" id="Phobius"/>
    </source>
</evidence>
<reference evidence="2" key="1">
    <citation type="journal article" date="2019" name="Science">
        <title>Mutation of a bHLH transcription factor allowed almond domestication.</title>
        <authorList>
            <person name="Sanchez-Perez R."/>
            <person name="Pavan S."/>
            <person name="Mazzeo R."/>
            <person name="Moldovan C."/>
            <person name="Aiese Cigliano R."/>
            <person name="Del Cueto J."/>
            <person name="Ricciardi F."/>
            <person name="Lotti C."/>
            <person name="Ricciardi L."/>
            <person name="Dicenta F."/>
            <person name="Lopez-Marques R.L."/>
            <person name="Lindberg Moller B."/>
        </authorList>
    </citation>
    <scope>NUCLEOTIDE SEQUENCE</scope>
</reference>
<keyword evidence="1" id="KW-0812">Transmembrane</keyword>
<proteinExistence type="predicted"/>
<name>A0A5H2Y5R7_PRUDU</name>
<dbReference type="EMBL" id="AP020714">
    <property type="protein sequence ID" value="BBN68330.1"/>
    <property type="molecule type" value="Genomic_DNA"/>
</dbReference>
<keyword evidence="1" id="KW-0472">Membrane</keyword>
<keyword evidence="2" id="KW-0808">Transferase</keyword>
<evidence type="ECO:0000313" key="2">
    <source>
        <dbReference type="EMBL" id="BBN68330.1"/>
    </source>
</evidence>
<keyword evidence="1" id="KW-1133">Transmembrane helix</keyword>
<dbReference type="AlphaFoldDB" id="A0A5H2Y5R7"/>
<dbReference type="GO" id="GO:0016301">
    <property type="term" value="F:kinase activity"/>
    <property type="evidence" value="ECO:0007669"/>
    <property type="project" value="UniProtKB-KW"/>
</dbReference>
<feature type="transmembrane region" description="Helical" evidence="1">
    <location>
        <begin position="62"/>
        <end position="86"/>
    </location>
</feature>
<keyword evidence="2" id="KW-0418">Kinase</keyword>
<sequence length="111" mass="12199">FVGESRLFKNEQRSAFLHDPHCEGYPVDLPGGLAFREHSSTSGTVVRGGGAAMSIAGSWVEWLWAVADLAIAAVLPLVFLLPTMLFGRLQWIGKYEERIPCARVEHNSSSQ</sequence>
<gene>
    <name evidence="2" type="ORF">Prudu_377S000500</name>
</gene>
<feature type="non-terminal residue" evidence="2">
    <location>
        <position position="1"/>
    </location>
</feature>
<accession>A0A5H2Y5R7</accession>